<comment type="caution">
    <text evidence="1">The sequence shown here is derived from an EMBL/GenBank/DDBJ whole genome shotgun (WGS) entry which is preliminary data.</text>
</comment>
<dbReference type="EMBL" id="BGPR01005608">
    <property type="protein sequence ID" value="GBN11772.1"/>
    <property type="molecule type" value="Genomic_DNA"/>
</dbReference>
<evidence type="ECO:0000313" key="1">
    <source>
        <dbReference type="EMBL" id="GBN11772.1"/>
    </source>
</evidence>
<dbReference type="Proteomes" id="UP000499080">
    <property type="component" value="Unassembled WGS sequence"/>
</dbReference>
<accession>A0A4Y2LB87</accession>
<evidence type="ECO:0000313" key="2">
    <source>
        <dbReference type="Proteomes" id="UP000499080"/>
    </source>
</evidence>
<keyword evidence="2" id="KW-1185">Reference proteome</keyword>
<gene>
    <name evidence="1" type="ORF">AVEN_272706_1</name>
</gene>
<dbReference type="AlphaFoldDB" id="A0A4Y2LB87"/>
<proteinExistence type="predicted"/>
<name>A0A4Y2LB87_ARAVE</name>
<sequence length="83" mass="9899">MQAAEWQAGRDASGGAMAGWREDARLVDAGWRRCRMQHRRWKWIRKQEDKKGENPTYQQNEMVTNEQCMQEMQESQELKTLLN</sequence>
<reference evidence="1 2" key="1">
    <citation type="journal article" date="2019" name="Sci. Rep.">
        <title>Orb-weaving spider Araneus ventricosus genome elucidates the spidroin gene catalogue.</title>
        <authorList>
            <person name="Kono N."/>
            <person name="Nakamura H."/>
            <person name="Ohtoshi R."/>
            <person name="Moran D.A.P."/>
            <person name="Shinohara A."/>
            <person name="Yoshida Y."/>
            <person name="Fujiwara M."/>
            <person name="Mori M."/>
            <person name="Tomita M."/>
            <person name="Arakawa K."/>
        </authorList>
    </citation>
    <scope>NUCLEOTIDE SEQUENCE [LARGE SCALE GENOMIC DNA]</scope>
</reference>
<protein>
    <submittedName>
        <fullName evidence="1">Uncharacterized protein</fullName>
    </submittedName>
</protein>
<organism evidence="1 2">
    <name type="scientific">Araneus ventricosus</name>
    <name type="common">Orbweaver spider</name>
    <name type="synonym">Epeira ventricosa</name>
    <dbReference type="NCBI Taxonomy" id="182803"/>
    <lineage>
        <taxon>Eukaryota</taxon>
        <taxon>Metazoa</taxon>
        <taxon>Ecdysozoa</taxon>
        <taxon>Arthropoda</taxon>
        <taxon>Chelicerata</taxon>
        <taxon>Arachnida</taxon>
        <taxon>Araneae</taxon>
        <taxon>Araneomorphae</taxon>
        <taxon>Entelegynae</taxon>
        <taxon>Araneoidea</taxon>
        <taxon>Araneidae</taxon>
        <taxon>Araneus</taxon>
    </lineage>
</organism>